<proteinExistence type="predicted"/>
<accession>A0A2A6Z804</accession>
<evidence type="ECO:0000313" key="2">
    <source>
        <dbReference type="Proteomes" id="UP000220752"/>
    </source>
</evidence>
<sequence length="124" mass="13533">MKMAEENKIIRLADVGELEADLKKDLAEEEAKGRAADVLYCESISDELPDLGNLPTIDPKTLRPVAHWEEIPGSYEVCAGESGSWSVPATRCANPECGEVNPCGLKTPFCPMCGFRMEDVPYDG</sequence>
<name>A0A2A6Z804_9FIRM</name>
<gene>
    <name evidence="1" type="ORF">CGS46_13280</name>
</gene>
<organism evidence="1 2">
    <name type="scientific">Faecalibacterium langellae</name>
    <dbReference type="NCBI Taxonomy" id="3435293"/>
    <lineage>
        <taxon>Bacteria</taxon>
        <taxon>Bacillati</taxon>
        <taxon>Bacillota</taxon>
        <taxon>Clostridia</taxon>
        <taxon>Eubacteriales</taxon>
        <taxon>Oscillospiraceae</taxon>
        <taxon>Faecalibacterium</taxon>
    </lineage>
</organism>
<dbReference type="EMBL" id="NMTQ01000037">
    <property type="protein sequence ID" value="PDX57487.1"/>
    <property type="molecule type" value="Genomic_DNA"/>
</dbReference>
<dbReference type="AlphaFoldDB" id="A0A2A6Z804"/>
<protein>
    <submittedName>
        <fullName evidence="1">Uncharacterized protein</fullName>
    </submittedName>
</protein>
<evidence type="ECO:0000313" key="1">
    <source>
        <dbReference type="EMBL" id="PDX57487.1"/>
    </source>
</evidence>
<comment type="caution">
    <text evidence="1">The sequence shown here is derived from an EMBL/GenBank/DDBJ whole genome shotgun (WGS) entry which is preliminary data.</text>
</comment>
<reference evidence="1 2" key="1">
    <citation type="journal article" date="2017" name="Front. Microbiol.">
        <title>New Insights into the Diversity of the Genus Faecalibacterium.</title>
        <authorList>
            <person name="Benevides L."/>
            <person name="Burman S."/>
            <person name="Martin R."/>
            <person name="Robert V."/>
            <person name="Thomas M."/>
            <person name="Miquel S."/>
            <person name="Chain F."/>
            <person name="Sokol H."/>
            <person name="Bermudez-Humaran L.G."/>
            <person name="Morrison M."/>
            <person name="Langella P."/>
            <person name="Azevedo V.A."/>
            <person name="Chatel J.M."/>
            <person name="Soares S."/>
        </authorList>
    </citation>
    <scope>NUCLEOTIDE SEQUENCE [LARGE SCALE GENOMIC DNA]</scope>
    <source>
        <strain evidence="2">CNCM I-4540</strain>
    </source>
</reference>
<dbReference type="Proteomes" id="UP000220752">
    <property type="component" value="Unassembled WGS sequence"/>
</dbReference>
<keyword evidence="2" id="KW-1185">Reference proteome</keyword>